<dbReference type="Proteomes" id="UP000008370">
    <property type="component" value="Unassembled WGS sequence"/>
</dbReference>
<dbReference type="PANTHER" id="PTHR24305">
    <property type="entry name" value="CYTOCHROME P450"/>
    <property type="match status" value="1"/>
</dbReference>
<dbReference type="Pfam" id="PF00067">
    <property type="entry name" value="p450"/>
    <property type="match status" value="1"/>
</dbReference>
<dbReference type="OrthoDB" id="1470350at2759"/>
<dbReference type="Gene3D" id="1.10.630.10">
    <property type="entry name" value="Cytochrome P450"/>
    <property type="match status" value="1"/>
</dbReference>
<protein>
    <recommendedName>
        <fullName evidence="11">Cytochrome P450</fullName>
    </recommendedName>
</protein>
<dbReference type="InterPro" id="IPR001128">
    <property type="entry name" value="Cyt_P450"/>
</dbReference>
<evidence type="ECO:0000313" key="9">
    <source>
        <dbReference type="EMBL" id="EKM58851.1"/>
    </source>
</evidence>
<dbReference type="GO" id="GO:0020037">
    <property type="term" value="F:heme binding"/>
    <property type="evidence" value="ECO:0007669"/>
    <property type="project" value="InterPro"/>
</dbReference>
<dbReference type="RefSeq" id="XP_007391443.1">
    <property type="nucleotide sequence ID" value="XM_007391381.1"/>
</dbReference>
<keyword evidence="7" id="KW-0408">Iron</keyword>
<dbReference type="SUPFAM" id="SSF48264">
    <property type="entry name" value="Cytochrome P450"/>
    <property type="match status" value="1"/>
</dbReference>
<keyword evidence="4" id="KW-0349">Heme</keyword>
<evidence type="ECO:0008006" key="11">
    <source>
        <dbReference type="Google" id="ProtNLM"/>
    </source>
</evidence>
<comment type="similarity">
    <text evidence="3">Belongs to the cytochrome P450 family.</text>
</comment>
<dbReference type="GeneID" id="18909985"/>
<evidence type="ECO:0000256" key="3">
    <source>
        <dbReference type="ARBA" id="ARBA00010617"/>
    </source>
</evidence>
<keyword evidence="6" id="KW-0560">Oxidoreductase</keyword>
<reference evidence="9 10" key="1">
    <citation type="journal article" date="2012" name="BMC Genomics">
        <title>Comparative genomics of the white-rot fungi, Phanerochaete carnosa and P. chrysosporium, to elucidate the genetic basis of the distinct wood types they colonize.</title>
        <authorList>
            <person name="Suzuki H."/>
            <person name="MacDonald J."/>
            <person name="Syed K."/>
            <person name="Salamov A."/>
            <person name="Hori C."/>
            <person name="Aerts A."/>
            <person name="Henrissat B."/>
            <person name="Wiebenga A."/>
            <person name="vanKuyk P.A."/>
            <person name="Barry K."/>
            <person name="Lindquist E."/>
            <person name="LaButti K."/>
            <person name="Lapidus A."/>
            <person name="Lucas S."/>
            <person name="Coutinho P."/>
            <person name="Gong Y."/>
            <person name="Samejima M."/>
            <person name="Mahadevan R."/>
            <person name="Abou-Zaid M."/>
            <person name="de Vries R.P."/>
            <person name="Igarashi K."/>
            <person name="Yadav J.S."/>
            <person name="Grigoriev I.V."/>
            <person name="Master E.R."/>
        </authorList>
    </citation>
    <scope>NUCLEOTIDE SEQUENCE [LARGE SCALE GENOMIC DNA]</scope>
    <source>
        <strain evidence="9 10">HHB-10118-sp</strain>
    </source>
</reference>
<keyword evidence="10" id="KW-1185">Reference proteome</keyword>
<evidence type="ECO:0000256" key="7">
    <source>
        <dbReference type="ARBA" id="ARBA00023004"/>
    </source>
</evidence>
<dbReference type="InParanoid" id="K5V7X4"/>
<evidence type="ECO:0000256" key="6">
    <source>
        <dbReference type="ARBA" id="ARBA00023002"/>
    </source>
</evidence>
<dbReference type="HOGENOM" id="CLU_001570_5_11_1"/>
<evidence type="ECO:0000313" key="10">
    <source>
        <dbReference type="Proteomes" id="UP000008370"/>
    </source>
</evidence>
<dbReference type="KEGG" id="pco:PHACADRAFT_180946"/>
<evidence type="ECO:0000256" key="2">
    <source>
        <dbReference type="ARBA" id="ARBA00005179"/>
    </source>
</evidence>
<gene>
    <name evidence="9" type="ORF">PHACADRAFT_180946</name>
</gene>
<evidence type="ECO:0000256" key="1">
    <source>
        <dbReference type="ARBA" id="ARBA00001971"/>
    </source>
</evidence>
<evidence type="ECO:0000256" key="4">
    <source>
        <dbReference type="ARBA" id="ARBA00022617"/>
    </source>
</evidence>
<dbReference type="InterPro" id="IPR036396">
    <property type="entry name" value="Cyt_P450_sf"/>
</dbReference>
<dbReference type="GO" id="GO:0005506">
    <property type="term" value="F:iron ion binding"/>
    <property type="evidence" value="ECO:0007669"/>
    <property type="project" value="InterPro"/>
</dbReference>
<name>K5V7X4_PHACS</name>
<dbReference type="GO" id="GO:0004497">
    <property type="term" value="F:monooxygenase activity"/>
    <property type="evidence" value="ECO:0007669"/>
    <property type="project" value="UniProtKB-KW"/>
</dbReference>
<proteinExistence type="inferred from homology"/>
<keyword evidence="8" id="KW-0503">Monooxygenase</keyword>
<sequence>MRQMTPISYETVHRLRKGIANQLEVSSSDEVDVLGWMGRTALELVDLGFLFDPLIEDVPSAYEDALRALMPTVSRLVSFCLFSSFWSPLVSLQERYPALEQVVRKSFWLIPSPALQEKKRIINTMDETTRMIFAQKKNALRNHDSELKFMMEEGKDLMNVLLRANLMASEEDKMPEEELIAQMSYRHHLKCPGQNSASAVLAFRCSRRLRAEILEARAANGGHNIGYDDLEGLPYVDAVCQETLRLYPPVPIVTLQAMHDVTLPPLTGNNGSSVTSIPIPKGTTVATAIYSCNRNKAIWGETADSGSLSAVMEAKVPGVYSNL</sequence>
<dbReference type="AlphaFoldDB" id="K5V7X4"/>
<dbReference type="GO" id="GO:0016705">
    <property type="term" value="F:oxidoreductase activity, acting on paired donors, with incorporation or reduction of molecular oxygen"/>
    <property type="evidence" value="ECO:0007669"/>
    <property type="project" value="InterPro"/>
</dbReference>
<dbReference type="InterPro" id="IPR050121">
    <property type="entry name" value="Cytochrome_P450_monoxygenase"/>
</dbReference>
<dbReference type="EMBL" id="JH930469">
    <property type="protein sequence ID" value="EKM58851.1"/>
    <property type="molecule type" value="Genomic_DNA"/>
</dbReference>
<keyword evidence="5" id="KW-0479">Metal-binding</keyword>
<accession>K5V7X4</accession>
<dbReference type="PANTHER" id="PTHR24305:SF166">
    <property type="entry name" value="CYTOCHROME P450 12A4, MITOCHONDRIAL-RELATED"/>
    <property type="match status" value="1"/>
</dbReference>
<evidence type="ECO:0000256" key="5">
    <source>
        <dbReference type="ARBA" id="ARBA00022723"/>
    </source>
</evidence>
<organism evidence="9 10">
    <name type="scientific">Phanerochaete carnosa (strain HHB-10118-sp)</name>
    <name type="common">White-rot fungus</name>
    <name type="synonym">Peniophora carnosa</name>
    <dbReference type="NCBI Taxonomy" id="650164"/>
    <lineage>
        <taxon>Eukaryota</taxon>
        <taxon>Fungi</taxon>
        <taxon>Dikarya</taxon>
        <taxon>Basidiomycota</taxon>
        <taxon>Agaricomycotina</taxon>
        <taxon>Agaricomycetes</taxon>
        <taxon>Polyporales</taxon>
        <taxon>Phanerochaetaceae</taxon>
        <taxon>Phanerochaete</taxon>
    </lineage>
</organism>
<comment type="cofactor">
    <cofactor evidence="1">
        <name>heme</name>
        <dbReference type="ChEBI" id="CHEBI:30413"/>
    </cofactor>
</comment>
<evidence type="ECO:0000256" key="8">
    <source>
        <dbReference type="ARBA" id="ARBA00023033"/>
    </source>
</evidence>
<comment type="pathway">
    <text evidence="2">Secondary metabolite biosynthesis.</text>
</comment>